<keyword evidence="3" id="KW-1185">Reference proteome</keyword>
<organism evidence="2 3">
    <name type="scientific">Cymbomonas tetramitiformis</name>
    <dbReference type="NCBI Taxonomy" id="36881"/>
    <lineage>
        <taxon>Eukaryota</taxon>
        <taxon>Viridiplantae</taxon>
        <taxon>Chlorophyta</taxon>
        <taxon>Pyramimonadophyceae</taxon>
        <taxon>Pyramimonadales</taxon>
        <taxon>Pyramimonadaceae</taxon>
        <taxon>Cymbomonas</taxon>
    </lineage>
</organism>
<dbReference type="AlphaFoldDB" id="A0AAE0BDK6"/>
<comment type="caution">
    <text evidence="2">The sequence shown here is derived from an EMBL/GenBank/DDBJ whole genome shotgun (WGS) entry which is preliminary data.</text>
</comment>
<name>A0AAE0BDK6_9CHLO</name>
<feature type="compositionally biased region" description="Basic and acidic residues" evidence="1">
    <location>
        <begin position="372"/>
        <end position="384"/>
    </location>
</feature>
<evidence type="ECO:0000313" key="3">
    <source>
        <dbReference type="Proteomes" id="UP001190700"/>
    </source>
</evidence>
<feature type="region of interest" description="Disordered" evidence="1">
    <location>
        <begin position="363"/>
        <end position="422"/>
    </location>
</feature>
<feature type="compositionally biased region" description="Basic and acidic residues" evidence="1">
    <location>
        <begin position="317"/>
        <end position="332"/>
    </location>
</feature>
<feature type="compositionally biased region" description="Low complexity" evidence="1">
    <location>
        <begin position="394"/>
        <end position="403"/>
    </location>
</feature>
<reference evidence="2 3" key="1">
    <citation type="journal article" date="2015" name="Genome Biol. Evol.">
        <title>Comparative Genomics of a Bacterivorous Green Alga Reveals Evolutionary Causalities and Consequences of Phago-Mixotrophic Mode of Nutrition.</title>
        <authorList>
            <person name="Burns J.A."/>
            <person name="Paasch A."/>
            <person name="Narechania A."/>
            <person name="Kim E."/>
        </authorList>
    </citation>
    <scope>NUCLEOTIDE SEQUENCE [LARGE SCALE GENOMIC DNA]</scope>
    <source>
        <strain evidence="2 3">PLY_AMNH</strain>
    </source>
</reference>
<accession>A0AAE0BDK6</accession>
<dbReference type="EMBL" id="LGRX02035611">
    <property type="protein sequence ID" value="KAK3233877.1"/>
    <property type="molecule type" value="Genomic_DNA"/>
</dbReference>
<evidence type="ECO:0000313" key="2">
    <source>
        <dbReference type="EMBL" id="KAK3233877.1"/>
    </source>
</evidence>
<protein>
    <submittedName>
        <fullName evidence="2">Uncharacterized protein</fullName>
    </submittedName>
</protein>
<dbReference type="Proteomes" id="UP001190700">
    <property type="component" value="Unassembled WGS sequence"/>
</dbReference>
<evidence type="ECO:0000256" key="1">
    <source>
        <dbReference type="SAM" id="MobiDB-lite"/>
    </source>
</evidence>
<gene>
    <name evidence="2" type="ORF">CYMTET_55852</name>
</gene>
<proteinExistence type="predicted"/>
<feature type="region of interest" description="Disordered" evidence="1">
    <location>
        <begin position="313"/>
        <end position="334"/>
    </location>
</feature>
<sequence length="422" mass="47553">MKEAKRKDHPVEYVNALAEAKRLGIRVIFWHSNESLIPKSECHYGKYPTSRSGKLRAGEINVSKLCAEVIEDRDAYLLWDLATESVTACHIPGQLYKCGHKRGLFHSQVTKMCEMFPFLKRGVSHEFTADNMLVWGERLKIGGERDVARHHKLEEYRCVKEYRDSVTDRALPEVKNTTGQIDRFAREMYDSVNEVLVDSFDHIHSEYREIEFPLSFGKNYGGQICLGSNTYSVVHDDEDMKGTLSIGAVVDALYLVDPSSKEVAKQVTKPAEDIEQYMVMPQQGIAMRLYDNDFIVWDSEYAHSVSEPLLEGIPITSKERGDKSNEHTESTNRKVLRLRGGAAVASRGFATLYHKKRTRNAYAAAQRTGDQVPRRDQNRLDKNKVAHNRRAARRLAAQARGARVVGGGGNSSAGAGCSQDQE</sequence>